<evidence type="ECO:0000256" key="2">
    <source>
        <dbReference type="HAMAP-Rule" id="MF_00634"/>
    </source>
</evidence>
<dbReference type="PANTHER" id="PTHR13420:SF7">
    <property type="entry name" value="UPF0235 PROTEIN C15ORF40"/>
    <property type="match status" value="1"/>
</dbReference>
<dbReference type="InterPro" id="IPR036591">
    <property type="entry name" value="YggU-like_sf"/>
</dbReference>
<name>A0A1F6NAF6_9BACT</name>
<dbReference type="Proteomes" id="UP000178726">
    <property type="component" value="Unassembled WGS sequence"/>
</dbReference>
<gene>
    <name evidence="3" type="ORF">A3I29_00685</name>
</gene>
<accession>A0A1F6NAF6</accession>
<dbReference type="SUPFAM" id="SSF69786">
    <property type="entry name" value="YggU-like"/>
    <property type="match status" value="1"/>
</dbReference>
<organism evidence="3 4">
    <name type="scientific">Candidatus Magasanikbacteria bacterium RIFCSPLOWO2_02_FULL_44_11</name>
    <dbReference type="NCBI Taxonomy" id="1798689"/>
    <lineage>
        <taxon>Bacteria</taxon>
        <taxon>Candidatus Magasanikiibacteriota</taxon>
    </lineage>
</organism>
<sequence length="74" mass="7934">MKITVRVVAGASKNEVVGTMADGSLKIKVMAPPVDGRANEAVRELLGAHFHCSKKQISIISGQTYSRKIIEIAI</sequence>
<dbReference type="Gene3D" id="3.30.1200.10">
    <property type="entry name" value="YggU-like"/>
    <property type="match status" value="1"/>
</dbReference>
<evidence type="ECO:0000256" key="1">
    <source>
        <dbReference type="ARBA" id="ARBA00010364"/>
    </source>
</evidence>
<evidence type="ECO:0000313" key="4">
    <source>
        <dbReference type="Proteomes" id="UP000178726"/>
    </source>
</evidence>
<evidence type="ECO:0000313" key="3">
    <source>
        <dbReference type="EMBL" id="OGH80740.1"/>
    </source>
</evidence>
<dbReference type="STRING" id="1798689.A3I29_00685"/>
<dbReference type="InterPro" id="IPR003746">
    <property type="entry name" value="DUF167"/>
</dbReference>
<dbReference type="AlphaFoldDB" id="A0A1F6NAF6"/>
<protein>
    <recommendedName>
        <fullName evidence="2">UPF0235 protein A3I29_00685</fullName>
    </recommendedName>
</protein>
<dbReference type="SMART" id="SM01152">
    <property type="entry name" value="DUF167"/>
    <property type="match status" value="1"/>
</dbReference>
<dbReference type="Pfam" id="PF02594">
    <property type="entry name" value="DUF167"/>
    <property type="match status" value="1"/>
</dbReference>
<dbReference type="HAMAP" id="MF_00634">
    <property type="entry name" value="UPF0235"/>
    <property type="match status" value="1"/>
</dbReference>
<dbReference type="NCBIfam" id="TIGR00251">
    <property type="entry name" value="DUF167 family protein"/>
    <property type="match status" value="1"/>
</dbReference>
<dbReference type="GO" id="GO:0005737">
    <property type="term" value="C:cytoplasm"/>
    <property type="evidence" value="ECO:0007669"/>
    <property type="project" value="TreeGrafter"/>
</dbReference>
<dbReference type="PANTHER" id="PTHR13420">
    <property type="entry name" value="UPF0235 PROTEIN C15ORF40"/>
    <property type="match status" value="1"/>
</dbReference>
<reference evidence="3 4" key="1">
    <citation type="journal article" date="2016" name="Nat. Commun.">
        <title>Thousands of microbial genomes shed light on interconnected biogeochemical processes in an aquifer system.</title>
        <authorList>
            <person name="Anantharaman K."/>
            <person name="Brown C.T."/>
            <person name="Hug L.A."/>
            <person name="Sharon I."/>
            <person name="Castelle C.J."/>
            <person name="Probst A.J."/>
            <person name="Thomas B.C."/>
            <person name="Singh A."/>
            <person name="Wilkins M.J."/>
            <person name="Karaoz U."/>
            <person name="Brodie E.L."/>
            <person name="Williams K.H."/>
            <person name="Hubbard S.S."/>
            <person name="Banfield J.F."/>
        </authorList>
    </citation>
    <scope>NUCLEOTIDE SEQUENCE [LARGE SCALE GENOMIC DNA]</scope>
</reference>
<comment type="similarity">
    <text evidence="1 2">Belongs to the UPF0235 family.</text>
</comment>
<dbReference type="EMBL" id="MFQK01000032">
    <property type="protein sequence ID" value="OGH80740.1"/>
    <property type="molecule type" value="Genomic_DNA"/>
</dbReference>
<comment type="caution">
    <text evidence="3">The sequence shown here is derived from an EMBL/GenBank/DDBJ whole genome shotgun (WGS) entry which is preliminary data.</text>
</comment>
<proteinExistence type="inferred from homology"/>